<organism evidence="2 3">
    <name type="scientific">Corynebacterium aquatimens</name>
    <dbReference type="NCBI Taxonomy" id="1190508"/>
    <lineage>
        <taxon>Bacteria</taxon>
        <taxon>Bacillati</taxon>
        <taxon>Actinomycetota</taxon>
        <taxon>Actinomycetes</taxon>
        <taxon>Mycobacteriales</taxon>
        <taxon>Corynebacteriaceae</taxon>
        <taxon>Corynebacterium</taxon>
    </lineage>
</organism>
<keyword evidence="3" id="KW-1185">Reference proteome</keyword>
<dbReference type="Proteomes" id="UP000658613">
    <property type="component" value="Unassembled WGS sequence"/>
</dbReference>
<dbReference type="RefSeq" id="WP_196825127.1">
    <property type="nucleotide sequence ID" value="NZ_CP046980.1"/>
</dbReference>
<dbReference type="EMBL" id="JADOUE010000001">
    <property type="protein sequence ID" value="MBG6122798.1"/>
    <property type="molecule type" value="Genomic_DNA"/>
</dbReference>
<keyword evidence="1" id="KW-0812">Transmembrane</keyword>
<feature type="transmembrane region" description="Helical" evidence="1">
    <location>
        <begin position="248"/>
        <end position="267"/>
    </location>
</feature>
<feature type="transmembrane region" description="Helical" evidence="1">
    <location>
        <begin position="60"/>
        <end position="83"/>
    </location>
</feature>
<name>A0A931E203_9CORY</name>
<comment type="caution">
    <text evidence="2">The sequence shown here is derived from an EMBL/GenBank/DDBJ whole genome shotgun (WGS) entry which is preliminary data.</text>
</comment>
<protein>
    <submittedName>
        <fullName evidence="2">Uncharacterized protein</fullName>
    </submittedName>
</protein>
<sequence length="344" mass="36316">MSFILVGLFFGGMLFVDPGSVLMAVGSGALVSFYMCFMVLPEPGVFRSYGMDAARTRRNVLALCLPVGMLVAAACLMMCPLRTGAPAALAAMVSALVYSSLADPVGDGSDAGATDRSRRSLIEMFPGRGGFFAQFVWRPLLVWALIAGVTFGLLAVFAELLTSSRGELGLLRVLVPFPVLVYLLWAARPAEWGGVTPLMARALGIPMKRWFAQVIPAAVIAGLCVGTSAYAVHALVHAVVRIGGPGYGYLPFVAVTAVSVVVTFTAVCSGRQFDAFAFPAAFFSYFWMTDLFELPLETSRDNLVTAGAPVLLILAVTVLVGVTAITLTMTGHVNVAPRTTENGA</sequence>
<gene>
    <name evidence="2" type="ORF">IW254_001767</name>
</gene>
<feature type="transmembrane region" description="Helical" evidence="1">
    <location>
        <begin position="140"/>
        <end position="158"/>
    </location>
</feature>
<keyword evidence="1" id="KW-1133">Transmembrane helix</keyword>
<accession>A0A931E203</accession>
<feature type="transmembrane region" description="Helical" evidence="1">
    <location>
        <begin position="170"/>
        <end position="190"/>
    </location>
</feature>
<evidence type="ECO:0000313" key="2">
    <source>
        <dbReference type="EMBL" id="MBG6122798.1"/>
    </source>
</evidence>
<dbReference type="AlphaFoldDB" id="A0A931E203"/>
<keyword evidence="1" id="KW-0472">Membrane</keyword>
<feature type="transmembrane region" description="Helical" evidence="1">
    <location>
        <begin position="273"/>
        <end position="292"/>
    </location>
</feature>
<feature type="transmembrane region" description="Helical" evidence="1">
    <location>
        <begin position="20"/>
        <end position="40"/>
    </location>
</feature>
<proteinExistence type="predicted"/>
<reference evidence="2" key="1">
    <citation type="submission" date="2020-11" db="EMBL/GenBank/DDBJ databases">
        <title>Sequencing the genomes of 1000 actinobacteria strains.</title>
        <authorList>
            <person name="Klenk H.-P."/>
        </authorList>
    </citation>
    <scope>NUCLEOTIDE SEQUENCE</scope>
    <source>
        <strain evidence="2">DSM 45632</strain>
    </source>
</reference>
<feature type="transmembrane region" description="Helical" evidence="1">
    <location>
        <begin position="210"/>
        <end position="236"/>
    </location>
</feature>
<feature type="transmembrane region" description="Helical" evidence="1">
    <location>
        <begin position="304"/>
        <end position="327"/>
    </location>
</feature>
<evidence type="ECO:0000313" key="3">
    <source>
        <dbReference type="Proteomes" id="UP000658613"/>
    </source>
</evidence>
<evidence type="ECO:0000256" key="1">
    <source>
        <dbReference type="SAM" id="Phobius"/>
    </source>
</evidence>